<sequence length="479" mass="52430">NTKRALQFINISTPEDTQDPSARRKAHQHAMRDIGLSRRKPRKKRGVTDIPLDLTHFYSAISNHNTYLPSRTSLPVSISPYQPLSLGQGEIDPFLPYPIPLTPSIRELVAHIFRNDAAGCLRALRDDWFPVGLASTVSFHLVLSNSAMSLAYLRVKSGGGEKGMAVGDSERSLKHLGNAIRGLSSELADEKFRGSDEAVGAVAGFLCHDAAVGQRDSWLKHREGLKNVLDFRGGIDAISSNKSLRTTISWVELRGAYTWNLRPQFPLPPAWTSLCPHLSPFQPQAPSSNHPILAACTQLFTPSSPFLSIFSDLIDFSVSTSSTSAAQGPEFWMKATDGGGWPGVLAHRLLSWCPFDDLTTHSANRKHIEECCRLACLLYIAPVWRKFGTGPVLTAALVEKLVAQLRGMSDLGGDWGALWELEVWVLVMAGMGVEEGAVKMGEIVGLLVEVMRERGLRGWEGVLDVAKGVVWIADVFDGS</sequence>
<proteinExistence type="predicted"/>
<dbReference type="GeneID" id="54455361"/>
<dbReference type="InterPro" id="IPR021858">
    <property type="entry name" value="Fun_TF"/>
</dbReference>
<evidence type="ECO:0000313" key="2">
    <source>
        <dbReference type="Proteomes" id="UP000504636"/>
    </source>
</evidence>
<dbReference type="AlphaFoldDB" id="A0A6A6Z2W5"/>
<dbReference type="PANTHER" id="PTHR37540">
    <property type="entry name" value="TRANSCRIPTION FACTOR (ACR-2), PUTATIVE-RELATED-RELATED"/>
    <property type="match status" value="1"/>
</dbReference>
<gene>
    <name evidence="1 3" type="ORF">BDZ99DRAFT_348618</name>
</gene>
<dbReference type="Proteomes" id="UP000504636">
    <property type="component" value="Unplaced"/>
</dbReference>
<dbReference type="RefSeq" id="XP_033582410.1">
    <property type="nucleotide sequence ID" value="XM_033714468.1"/>
</dbReference>
<reference evidence="3" key="2">
    <citation type="submission" date="2020-04" db="EMBL/GenBank/DDBJ databases">
        <authorList>
            <consortium name="NCBI Genome Project"/>
        </authorList>
    </citation>
    <scope>NUCLEOTIDE SEQUENCE</scope>
    <source>
        <strain evidence="3">CBS 304.34</strain>
    </source>
</reference>
<reference evidence="3" key="3">
    <citation type="submission" date="2025-04" db="UniProtKB">
        <authorList>
            <consortium name="RefSeq"/>
        </authorList>
    </citation>
    <scope>IDENTIFICATION</scope>
    <source>
        <strain evidence="3">CBS 304.34</strain>
    </source>
</reference>
<dbReference type="Pfam" id="PF11951">
    <property type="entry name" value="Fungal_trans_2"/>
    <property type="match status" value="1"/>
</dbReference>
<reference evidence="1 3" key="1">
    <citation type="journal article" date="2020" name="Stud. Mycol.">
        <title>101 Dothideomycetes genomes: a test case for predicting lifestyles and emergence of pathogens.</title>
        <authorList>
            <person name="Haridas S."/>
            <person name="Albert R."/>
            <person name="Binder M."/>
            <person name="Bloem J."/>
            <person name="Labutti K."/>
            <person name="Salamov A."/>
            <person name="Andreopoulos B."/>
            <person name="Baker S."/>
            <person name="Barry K."/>
            <person name="Bills G."/>
            <person name="Bluhm B."/>
            <person name="Cannon C."/>
            <person name="Castanera R."/>
            <person name="Culley D."/>
            <person name="Daum C."/>
            <person name="Ezra D."/>
            <person name="Gonzalez J."/>
            <person name="Henrissat B."/>
            <person name="Kuo A."/>
            <person name="Liang C."/>
            <person name="Lipzen A."/>
            <person name="Lutzoni F."/>
            <person name="Magnuson J."/>
            <person name="Mondo S."/>
            <person name="Nolan M."/>
            <person name="Ohm R."/>
            <person name="Pangilinan J."/>
            <person name="Park H.-J."/>
            <person name="Ramirez L."/>
            <person name="Alfaro M."/>
            <person name="Sun H."/>
            <person name="Tritt A."/>
            <person name="Yoshinaga Y."/>
            <person name="Zwiers L.-H."/>
            <person name="Turgeon B."/>
            <person name="Goodwin S."/>
            <person name="Spatafora J."/>
            <person name="Crous P."/>
            <person name="Grigoriev I."/>
        </authorList>
    </citation>
    <scope>NUCLEOTIDE SEQUENCE</scope>
    <source>
        <strain evidence="1 3">CBS 304.34</strain>
    </source>
</reference>
<dbReference type="PANTHER" id="PTHR37540:SF5">
    <property type="entry name" value="TRANSCRIPTION FACTOR DOMAIN-CONTAINING PROTEIN"/>
    <property type="match status" value="1"/>
</dbReference>
<accession>A0A6A6Z2W5</accession>
<evidence type="ECO:0000313" key="1">
    <source>
        <dbReference type="EMBL" id="KAF2815446.1"/>
    </source>
</evidence>
<organism evidence="1">
    <name type="scientific">Mytilinidion resinicola</name>
    <dbReference type="NCBI Taxonomy" id="574789"/>
    <lineage>
        <taxon>Eukaryota</taxon>
        <taxon>Fungi</taxon>
        <taxon>Dikarya</taxon>
        <taxon>Ascomycota</taxon>
        <taxon>Pezizomycotina</taxon>
        <taxon>Dothideomycetes</taxon>
        <taxon>Pleosporomycetidae</taxon>
        <taxon>Mytilinidiales</taxon>
        <taxon>Mytilinidiaceae</taxon>
        <taxon>Mytilinidion</taxon>
    </lineage>
</organism>
<feature type="non-terminal residue" evidence="1">
    <location>
        <position position="1"/>
    </location>
</feature>
<dbReference type="OrthoDB" id="4159781at2759"/>
<keyword evidence="2" id="KW-1185">Reference proteome</keyword>
<evidence type="ECO:0000313" key="3">
    <source>
        <dbReference type="RefSeq" id="XP_033582410.1"/>
    </source>
</evidence>
<feature type="non-terminal residue" evidence="1">
    <location>
        <position position="479"/>
    </location>
</feature>
<name>A0A6A6Z2W5_9PEZI</name>
<protein>
    <submittedName>
        <fullName evidence="1 3">Uncharacterized protein</fullName>
    </submittedName>
</protein>
<dbReference type="EMBL" id="MU003694">
    <property type="protein sequence ID" value="KAF2815446.1"/>
    <property type="molecule type" value="Genomic_DNA"/>
</dbReference>